<dbReference type="RefSeq" id="WP_413780822.1">
    <property type="nucleotide sequence ID" value="NZ_JAUOZS010000001.1"/>
</dbReference>
<reference evidence="6 7" key="1">
    <citation type="submission" date="2023-07" db="EMBL/GenBank/DDBJ databases">
        <title>The novel representative of Negativicutes class, Anaeroselena agilis gen. nov. sp. nov.</title>
        <authorList>
            <person name="Prokofeva M.I."/>
            <person name="Elcheninov A.G."/>
            <person name="Klyukina A."/>
            <person name="Kublanov I.V."/>
            <person name="Frolov E.N."/>
            <person name="Podosokorskaya O.A."/>
        </authorList>
    </citation>
    <scope>NUCLEOTIDE SEQUENCE [LARGE SCALE GENOMIC DNA]</scope>
    <source>
        <strain evidence="6 7">4137-cl</strain>
    </source>
</reference>
<dbReference type="PANTHER" id="PTHR11228">
    <property type="entry name" value="RADICAL SAM DOMAIN PROTEIN"/>
    <property type="match status" value="1"/>
</dbReference>
<comment type="caution">
    <text evidence="6">The sequence shown here is derived from an EMBL/GenBank/DDBJ whole genome shotgun (WGS) entry which is preliminary data.</text>
</comment>
<evidence type="ECO:0000256" key="4">
    <source>
        <dbReference type="ARBA" id="ARBA00023014"/>
    </source>
</evidence>
<dbReference type="InterPro" id="IPR023885">
    <property type="entry name" value="4Fe4S-binding_SPASM_dom"/>
</dbReference>
<evidence type="ECO:0000256" key="1">
    <source>
        <dbReference type="ARBA" id="ARBA00022691"/>
    </source>
</evidence>
<dbReference type="SUPFAM" id="SSF102114">
    <property type="entry name" value="Radical SAM enzymes"/>
    <property type="match status" value="1"/>
</dbReference>
<dbReference type="PANTHER" id="PTHR11228:SF7">
    <property type="entry name" value="PQQA PEPTIDE CYCLASE"/>
    <property type="match status" value="1"/>
</dbReference>
<dbReference type="CDD" id="cd21109">
    <property type="entry name" value="SPASM"/>
    <property type="match status" value="1"/>
</dbReference>
<dbReference type="EMBL" id="JAUOZS010000001">
    <property type="protein sequence ID" value="MDT8902338.1"/>
    <property type="molecule type" value="Genomic_DNA"/>
</dbReference>
<dbReference type="Gene3D" id="3.20.20.70">
    <property type="entry name" value="Aldolase class I"/>
    <property type="match status" value="1"/>
</dbReference>
<name>A0ABU3NZV5_9FIRM</name>
<organism evidence="6 7">
    <name type="scientific">Anaeroselena agilis</name>
    <dbReference type="NCBI Taxonomy" id="3063788"/>
    <lineage>
        <taxon>Bacteria</taxon>
        <taxon>Bacillati</taxon>
        <taxon>Bacillota</taxon>
        <taxon>Negativicutes</taxon>
        <taxon>Acetonemataceae</taxon>
        <taxon>Anaeroselena</taxon>
    </lineage>
</organism>
<feature type="domain" description="Radical SAM core" evidence="5">
    <location>
        <begin position="93"/>
        <end position="317"/>
    </location>
</feature>
<gene>
    <name evidence="6" type="ORF">Q4T40_13875</name>
</gene>
<keyword evidence="3" id="KW-0408">Iron</keyword>
<dbReference type="SFLD" id="SFLDG01386">
    <property type="entry name" value="main_SPASM_domain-containing"/>
    <property type="match status" value="1"/>
</dbReference>
<keyword evidence="7" id="KW-1185">Reference proteome</keyword>
<evidence type="ECO:0000256" key="2">
    <source>
        <dbReference type="ARBA" id="ARBA00022723"/>
    </source>
</evidence>
<keyword evidence="1" id="KW-0949">S-adenosyl-L-methionine</keyword>
<dbReference type="SFLD" id="SFLDS00029">
    <property type="entry name" value="Radical_SAM"/>
    <property type="match status" value="1"/>
</dbReference>
<dbReference type="InterPro" id="IPR050377">
    <property type="entry name" value="Radical_SAM_PqqE_MftC-like"/>
</dbReference>
<keyword evidence="4" id="KW-0411">Iron-sulfur</keyword>
<accession>A0ABU3NZV5</accession>
<dbReference type="PROSITE" id="PS51918">
    <property type="entry name" value="RADICAL_SAM"/>
    <property type="match status" value="1"/>
</dbReference>
<dbReference type="SFLD" id="SFLDF00365">
    <property type="entry name" value="thuricin_CD_(TrnCD-like)"/>
    <property type="match status" value="1"/>
</dbReference>
<protein>
    <submittedName>
        <fullName evidence="6">Radical SAM protein</fullName>
    </submittedName>
</protein>
<dbReference type="SFLD" id="SFLDG01067">
    <property type="entry name" value="SPASM/twitch_domain_containing"/>
    <property type="match status" value="1"/>
</dbReference>
<dbReference type="InterPro" id="IPR007197">
    <property type="entry name" value="rSAM"/>
</dbReference>
<evidence type="ECO:0000256" key="3">
    <source>
        <dbReference type="ARBA" id="ARBA00023004"/>
    </source>
</evidence>
<dbReference type="CDD" id="cd01335">
    <property type="entry name" value="Radical_SAM"/>
    <property type="match status" value="1"/>
</dbReference>
<dbReference type="SFLD" id="SFLDG01216">
    <property type="entry name" value="thioether_bond_formation_requi"/>
    <property type="match status" value="1"/>
</dbReference>
<evidence type="ECO:0000313" key="7">
    <source>
        <dbReference type="Proteomes" id="UP001254848"/>
    </source>
</evidence>
<keyword evidence="2" id="KW-0479">Metal-binding</keyword>
<dbReference type="Proteomes" id="UP001254848">
    <property type="component" value="Unassembled WGS sequence"/>
</dbReference>
<dbReference type="InterPro" id="IPR058240">
    <property type="entry name" value="rSAM_sf"/>
</dbReference>
<dbReference type="InterPro" id="IPR013785">
    <property type="entry name" value="Aldolase_TIM"/>
</dbReference>
<dbReference type="Pfam" id="PF04055">
    <property type="entry name" value="Radical_SAM"/>
    <property type="match status" value="1"/>
</dbReference>
<evidence type="ECO:0000259" key="5">
    <source>
        <dbReference type="PROSITE" id="PS51918"/>
    </source>
</evidence>
<sequence>MYYRLQEYCRLVAGARRGAIYNLQTGKVLSINQGALQLLLACQQSPLEDVLDIRAPEDKTFVDFLHRLTEMGLGSFYLDKPAAGRAPAPAAEPSKLNFLWLELTSSCNNKCLHCYATSGPCADSDAVPHDRWLSLISEARAAGAGAIQLIGGEPLLYPRWRELVEKARAENFEFIEIFTNATLIDDDCVAFCKRHGVNIATTIYADNAAVHDRVTLNPGSFAKTMAAVDKILAAKIPLRIASIIMKANEHEVKNIMDLCARLGVEVTPPDVVRPTGRGDDKDLLPAAYVKPPIRPPFYTDPETFDKAQRCHTCLDGKIAVTAGGDVIPCIFARSEICGNILASSLADVLNGQRLQQCWRTTKDQVEKCKDCEYRYACTDCRPLAQGSDSAKRWLACSVDCPYNPYTGKWEE</sequence>
<dbReference type="Pfam" id="PF13186">
    <property type="entry name" value="SPASM"/>
    <property type="match status" value="1"/>
</dbReference>
<proteinExistence type="predicted"/>
<evidence type="ECO:0000313" key="6">
    <source>
        <dbReference type="EMBL" id="MDT8902338.1"/>
    </source>
</evidence>